<comment type="caution">
    <text evidence="2">The sequence shown here is derived from an EMBL/GenBank/DDBJ whole genome shotgun (WGS) entry which is preliminary data.</text>
</comment>
<organism evidence="2 3">
    <name type="scientific">Rotaria magnacalcarata</name>
    <dbReference type="NCBI Taxonomy" id="392030"/>
    <lineage>
        <taxon>Eukaryota</taxon>
        <taxon>Metazoa</taxon>
        <taxon>Spiralia</taxon>
        <taxon>Gnathifera</taxon>
        <taxon>Rotifera</taxon>
        <taxon>Eurotatoria</taxon>
        <taxon>Bdelloidea</taxon>
        <taxon>Philodinida</taxon>
        <taxon>Philodinidae</taxon>
        <taxon>Rotaria</taxon>
    </lineage>
</organism>
<evidence type="ECO:0000313" key="3">
    <source>
        <dbReference type="Proteomes" id="UP000681720"/>
    </source>
</evidence>
<proteinExistence type="predicted"/>
<reference evidence="2" key="1">
    <citation type="submission" date="2021-02" db="EMBL/GenBank/DDBJ databases">
        <authorList>
            <person name="Nowell W R."/>
        </authorList>
    </citation>
    <scope>NUCLEOTIDE SEQUENCE</scope>
</reference>
<feature type="compositionally biased region" description="Polar residues" evidence="1">
    <location>
        <begin position="7"/>
        <end position="24"/>
    </location>
</feature>
<dbReference type="Proteomes" id="UP000681720">
    <property type="component" value="Unassembled WGS sequence"/>
</dbReference>
<feature type="region of interest" description="Disordered" evidence="1">
    <location>
        <begin position="1"/>
        <end position="24"/>
    </location>
</feature>
<sequence>AEGGSSSGASPIDNDTNLVTAEAI</sequence>
<dbReference type="AlphaFoldDB" id="A0A8S2Q629"/>
<evidence type="ECO:0000313" key="2">
    <source>
        <dbReference type="EMBL" id="CAF4080129.1"/>
    </source>
</evidence>
<protein>
    <submittedName>
        <fullName evidence="2">Uncharacterized protein</fullName>
    </submittedName>
</protein>
<feature type="non-terminal residue" evidence="2">
    <location>
        <position position="1"/>
    </location>
</feature>
<evidence type="ECO:0000256" key="1">
    <source>
        <dbReference type="SAM" id="MobiDB-lite"/>
    </source>
</evidence>
<dbReference type="EMBL" id="CAJOBJ010007202">
    <property type="protein sequence ID" value="CAF4080129.1"/>
    <property type="molecule type" value="Genomic_DNA"/>
</dbReference>
<name>A0A8S2Q629_9BILA</name>
<gene>
    <name evidence="2" type="ORF">GIL414_LOCUS16016</name>
</gene>
<accession>A0A8S2Q629</accession>